<evidence type="ECO:0000256" key="4">
    <source>
        <dbReference type="ARBA" id="ARBA00022525"/>
    </source>
</evidence>
<keyword evidence="3" id="KW-0713">Self-incompatibility</keyword>
<evidence type="ECO:0000256" key="3">
    <source>
        <dbReference type="ARBA" id="ARBA00022471"/>
    </source>
</evidence>
<organism evidence="6 7">
    <name type="scientific">Mucuna pruriens</name>
    <name type="common">Velvet bean</name>
    <name type="synonym">Dolichos pruriens</name>
    <dbReference type="NCBI Taxonomy" id="157652"/>
    <lineage>
        <taxon>Eukaryota</taxon>
        <taxon>Viridiplantae</taxon>
        <taxon>Streptophyta</taxon>
        <taxon>Embryophyta</taxon>
        <taxon>Tracheophyta</taxon>
        <taxon>Spermatophyta</taxon>
        <taxon>Magnoliopsida</taxon>
        <taxon>eudicotyledons</taxon>
        <taxon>Gunneridae</taxon>
        <taxon>Pentapetalae</taxon>
        <taxon>rosids</taxon>
        <taxon>fabids</taxon>
        <taxon>Fabales</taxon>
        <taxon>Fabaceae</taxon>
        <taxon>Papilionoideae</taxon>
        <taxon>50 kb inversion clade</taxon>
        <taxon>NPAAA clade</taxon>
        <taxon>indigoferoid/millettioid clade</taxon>
        <taxon>Phaseoleae</taxon>
        <taxon>Mucuna</taxon>
    </lineage>
</organism>
<sequence>MTDSLSRKRVSEGAMSLCAKIWGSNVRGKTEVSITNNLEKNQDLKLHCKSADDDLGSKGSELMRLLRLAY</sequence>
<comment type="similarity">
    <text evidence="2">Belongs to the plant self-incompatibility (S1) protein family.</text>
</comment>
<dbReference type="Pfam" id="PF05938">
    <property type="entry name" value="Self-incomp_S1"/>
    <property type="match status" value="1"/>
</dbReference>
<evidence type="ECO:0000313" key="7">
    <source>
        <dbReference type="Proteomes" id="UP000257109"/>
    </source>
</evidence>
<name>A0A371EX65_MUCPR</name>
<dbReference type="Proteomes" id="UP000257109">
    <property type="component" value="Unassembled WGS sequence"/>
</dbReference>
<comment type="caution">
    <text evidence="6">The sequence shown here is derived from an EMBL/GenBank/DDBJ whole genome shotgun (WGS) entry which is preliminary data.</text>
</comment>
<evidence type="ECO:0000256" key="5">
    <source>
        <dbReference type="ARBA" id="ARBA00022729"/>
    </source>
</evidence>
<accession>A0A371EX65</accession>
<feature type="non-terminal residue" evidence="6">
    <location>
        <position position="1"/>
    </location>
</feature>
<keyword evidence="4" id="KW-0964">Secreted</keyword>
<dbReference type="EMBL" id="QJKJ01011633">
    <property type="protein sequence ID" value="RDX70622.1"/>
    <property type="molecule type" value="Genomic_DNA"/>
</dbReference>
<evidence type="ECO:0000256" key="2">
    <source>
        <dbReference type="ARBA" id="ARBA00005581"/>
    </source>
</evidence>
<protein>
    <submittedName>
        <fullName evidence="6">Uncharacterized protein</fullName>
    </submittedName>
</protein>
<evidence type="ECO:0000313" key="6">
    <source>
        <dbReference type="EMBL" id="RDX70622.1"/>
    </source>
</evidence>
<dbReference type="GO" id="GO:0060320">
    <property type="term" value="P:rejection of self pollen"/>
    <property type="evidence" value="ECO:0007669"/>
    <property type="project" value="UniProtKB-KW"/>
</dbReference>
<dbReference type="InterPro" id="IPR010264">
    <property type="entry name" value="Self-incomp_S1"/>
</dbReference>
<dbReference type="AlphaFoldDB" id="A0A371EX65"/>
<evidence type="ECO:0000256" key="1">
    <source>
        <dbReference type="ARBA" id="ARBA00004613"/>
    </source>
</evidence>
<reference evidence="6" key="1">
    <citation type="submission" date="2018-05" db="EMBL/GenBank/DDBJ databases">
        <title>Draft genome of Mucuna pruriens seed.</title>
        <authorList>
            <person name="Nnadi N.E."/>
            <person name="Vos R."/>
            <person name="Hasami M.H."/>
            <person name="Devisetty U.K."/>
            <person name="Aguiy J.C."/>
        </authorList>
    </citation>
    <scope>NUCLEOTIDE SEQUENCE [LARGE SCALE GENOMIC DNA]</scope>
    <source>
        <strain evidence="6">JCA_2017</strain>
    </source>
</reference>
<keyword evidence="5" id="KW-0732">Signal</keyword>
<dbReference type="OrthoDB" id="1727555at2759"/>
<proteinExistence type="inferred from homology"/>
<gene>
    <name evidence="6" type="ORF">CR513_50119</name>
</gene>
<keyword evidence="7" id="KW-1185">Reference proteome</keyword>
<dbReference type="GO" id="GO:0005576">
    <property type="term" value="C:extracellular region"/>
    <property type="evidence" value="ECO:0007669"/>
    <property type="project" value="UniProtKB-SubCell"/>
</dbReference>
<comment type="subcellular location">
    <subcellularLocation>
        <location evidence="1">Secreted</location>
    </subcellularLocation>
</comment>